<reference evidence="1 2" key="1">
    <citation type="submission" date="2016-10" db="EMBL/GenBank/DDBJ databases">
        <authorList>
            <person name="de Groot N.N."/>
        </authorList>
    </citation>
    <scope>NUCLEOTIDE SEQUENCE [LARGE SCALE GENOMIC DNA]</scope>
    <source>
        <strain evidence="1 2">JCM 21544</strain>
    </source>
</reference>
<dbReference type="InterPro" id="IPR035709">
    <property type="entry name" value="YoaB-like"/>
</dbReference>
<dbReference type="Proteomes" id="UP000198706">
    <property type="component" value="Unassembled WGS sequence"/>
</dbReference>
<dbReference type="SUPFAM" id="SSF55298">
    <property type="entry name" value="YjgF-like"/>
    <property type="match status" value="1"/>
</dbReference>
<dbReference type="AlphaFoldDB" id="A0A1G8VHB6"/>
<dbReference type="CDD" id="cd06150">
    <property type="entry name" value="YjgF_YER057c_UK114_like_2"/>
    <property type="match status" value="1"/>
</dbReference>
<name>A0A1G8VHB6_9PSED</name>
<keyword evidence="2" id="KW-1185">Reference proteome</keyword>
<evidence type="ECO:0000313" key="1">
    <source>
        <dbReference type="EMBL" id="SDJ65287.1"/>
    </source>
</evidence>
<dbReference type="Pfam" id="PF01042">
    <property type="entry name" value="Ribonuc_L-PSP"/>
    <property type="match status" value="1"/>
</dbReference>
<dbReference type="PANTHER" id="PTHR47328">
    <property type="match status" value="1"/>
</dbReference>
<dbReference type="RefSeq" id="WP_084334971.1">
    <property type="nucleotide sequence ID" value="NZ_FNFD01000002.1"/>
</dbReference>
<dbReference type="InterPro" id="IPR006175">
    <property type="entry name" value="YjgF/YER057c/UK114"/>
</dbReference>
<proteinExistence type="predicted"/>
<sequence length="118" mass="13003">MHIERIANTPRLSGAVLHGDLIYLSGQVPDDRQCDCASQTEQVLAKIDSLLQQAGSHRANLLSVQIWLKDIERDFTAMNAVWERWLPAGCAPARATTQADLASADVLVEMMVIAVRPH</sequence>
<dbReference type="EMBL" id="FNFD01000002">
    <property type="protein sequence ID" value="SDJ65287.1"/>
    <property type="molecule type" value="Genomic_DNA"/>
</dbReference>
<protein>
    <submittedName>
        <fullName evidence="1">Enamine deaminase RidA, house cleaning of reactive enamine intermediates, YjgF/YER057c/UK114 family</fullName>
    </submittedName>
</protein>
<dbReference type="InterPro" id="IPR035959">
    <property type="entry name" value="RutC-like_sf"/>
</dbReference>
<organism evidence="1 2">
    <name type="scientific">Pseudomonas indica</name>
    <dbReference type="NCBI Taxonomy" id="137658"/>
    <lineage>
        <taxon>Bacteria</taxon>
        <taxon>Pseudomonadati</taxon>
        <taxon>Pseudomonadota</taxon>
        <taxon>Gammaproteobacteria</taxon>
        <taxon>Pseudomonadales</taxon>
        <taxon>Pseudomonadaceae</taxon>
        <taxon>Pseudomonas</taxon>
    </lineage>
</organism>
<evidence type="ECO:0000313" key="2">
    <source>
        <dbReference type="Proteomes" id="UP000198706"/>
    </source>
</evidence>
<dbReference type="STRING" id="137658.SAMN05216186_102227"/>
<gene>
    <name evidence="1" type="ORF">SAMN05216186_102227</name>
</gene>
<dbReference type="PANTHER" id="PTHR47328:SF1">
    <property type="entry name" value="RUTC FAMILY PROTEIN YOAB"/>
    <property type="match status" value="1"/>
</dbReference>
<accession>A0A1G8VHB6</accession>
<dbReference type="Gene3D" id="3.30.1330.40">
    <property type="entry name" value="RutC-like"/>
    <property type="match status" value="1"/>
</dbReference>